<dbReference type="OrthoDB" id="9775268at2"/>
<evidence type="ECO:0000256" key="2">
    <source>
        <dbReference type="ARBA" id="ARBA00022448"/>
    </source>
</evidence>
<evidence type="ECO:0000313" key="10">
    <source>
        <dbReference type="Proteomes" id="UP000199337"/>
    </source>
</evidence>
<dbReference type="GO" id="GO:0005886">
    <property type="term" value="C:plasma membrane"/>
    <property type="evidence" value="ECO:0007669"/>
    <property type="project" value="UniProtKB-SubCell"/>
</dbReference>
<evidence type="ECO:0000256" key="1">
    <source>
        <dbReference type="ARBA" id="ARBA00004651"/>
    </source>
</evidence>
<proteinExistence type="predicted"/>
<keyword evidence="10" id="KW-1185">Reference proteome</keyword>
<evidence type="ECO:0000256" key="3">
    <source>
        <dbReference type="ARBA" id="ARBA00022475"/>
    </source>
</evidence>
<dbReference type="Gene3D" id="1.20.1250.20">
    <property type="entry name" value="MFS general substrate transporter like domains"/>
    <property type="match status" value="1"/>
</dbReference>
<dbReference type="Pfam" id="PF07690">
    <property type="entry name" value="MFS_1"/>
    <property type="match status" value="1"/>
</dbReference>
<dbReference type="RefSeq" id="WP_092474773.1">
    <property type="nucleotide sequence ID" value="NZ_FOOX01000022.1"/>
</dbReference>
<sequence length="435" mass="47753">MRLTDKYVIEADKKTNWQKSIILFLGSQSISLFGSSLVQYAIMWYITLTTQSGVMMTISIICGFVPTFILSPVAGVWADRYNRKALIILSDSLIAISTLILAILFLIGYDALWLLFVMSAVRAIGTGIQTPAVGAILPQLVPEDKLTKVNGTNGSIQALVMLVSPMVSGALLTMASIETIFFIDVITAAIAIIILFVFLDIPVHAKALQKQTTSYFSDLQQGLTYIKNHDFVKQFFVFFAFFFVLVAPAAFLTPLQITRSFGDDVWRLTANEIAYSLGMILGGIIMASWGGFKNKIHTMTISSFIIGACTFALGFVPVFWLYLIFMGLIGVAMPFFNTPSTVLLQEKVEGDYLGRVFGVLGMIATSMMPLGMLVFGPISDIIKIEWLLMGTGFLLFIQGFFLLGSKVLIEAGKPEAVLHKLRNQGGRQHPDTGGH</sequence>
<reference evidence="10" key="1">
    <citation type="submission" date="2016-10" db="EMBL/GenBank/DDBJ databases">
        <authorList>
            <person name="Varghese N."/>
            <person name="Submissions S."/>
        </authorList>
    </citation>
    <scope>NUCLEOTIDE SEQUENCE [LARGE SCALE GENOMIC DNA]</scope>
    <source>
        <strain evidence="10">DSM 17038</strain>
    </source>
</reference>
<evidence type="ECO:0000256" key="7">
    <source>
        <dbReference type="SAM" id="Phobius"/>
    </source>
</evidence>
<feature type="transmembrane region" description="Helical" evidence="7">
    <location>
        <begin position="21"/>
        <end position="42"/>
    </location>
</feature>
<accession>A0A1I2YQH3</accession>
<keyword evidence="6 7" id="KW-0472">Membrane</keyword>
<dbReference type="PROSITE" id="PS50850">
    <property type="entry name" value="MFS"/>
    <property type="match status" value="1"/>
</dbReference>
<dbReference type="SUPFAM" id="SSF103473">
    <property type="entry name" value="MFS general substrate transporter"/>
    <property type="match status" value="1"/>
</dbReference>
<feature type="transmembrane region" description="Helical" evidence="7">
    <location>
        <begin position="181"/>
        <end position="201"/>
    </location>
</feature>
<evidence type="ECO:0000256" key="6">
    <source>
        <dbReference type="ARBA" id="ARBA00023136"/>
    </source>
</evidence>
<keyword evidence="4 7" id="KW-0812">Transmembrane</keyword>
<comment type="subcellular location">
    <subcellularLocation>
        <location evidence="1">Cell membrane</location>
        <topology evidence="1">Multi-pass membrane protein</topology>
    </subcellularLocation>
</comment>
<dbReference type="GO" id="GO:0022857">
    <property type="term" value="F:transmembrane transporter activity"/>
    <property type="evidence" value="ECO:0007669"/>
    <property type="project" value="InterPro"/>
</dbReference>
<dbReference type="EMBL" id="FOOX01000022">
    <property type="protein sequence ID" value="SFH27847.1"/>
    <property type="molecule type" value="Genomic_DNA"/>
</dbReference>
<feature type="transmembrane region" description="Helical" evidence="7">
    <location>
        <begin position="235"/>
        <end position="253"/>
    </location>
</feature>
<keyword evidence="2" id="KW-0813">Transport</keyword>
<feature type="transmembrane region" description="Helical" evidence="7">
    <location>
        <begin position="304"/>
        <end position="332"/>
    </location>
</feature>
<feature type="transmembrane region" description="Helical" evidence="7">
    <location>
        <begin position="352"/>
        <end position="375"/>
    </location>
</feature>
<feature type="transmembrane region" description="Helical" evidence="7">
    <location>
        <begin position="113"/>
        <end position="137"/>
    </location>
</feature>
<keyword evidence="3" id="KW-1003">Cell membrane</keyword>
<dbReference type="AlphaFoldDB" id="A0A1I2YQH3"/>
<gene>
    <name evidence="9" type="ORF">SAMN05660649_04565</name>
</gene>
<dbReference type="CDD" id="cd06173">
    <property type="entry name" value="MFS_MefA_like"/>
    <property type="match status" value="1"/>
</dbReference>
<feature type="transmembrane region" description="Helical" evidence="7">
    <location>
        <begin position="387"/>
        <end position="409"/>
    </location>
</feature>
<dbReference type="InterPro" id="IPR011701">
    <property type="entry name" value="MFS"/>
</dbReference>
<evidence type="ECO:0000313" key="9">
    <source>
        <dbReference type="EMBL" id="SFH27847.1"/>
    </source>
</evidence>
<evidence type="ECO:0000256" key="4">
    <source>
        <dbReference type="ARBA" id="ARBA00022692"/>
    </source>
</evidence>
<keyword evidence="5 7" id="KW-1133">Transmembrane helix</keyword>
<organism evidence="9 10">
    <name type="scientific">Desulfotruncus arcticus DSM 17038</name>
    <dbReference type="NCBI Taxonomy" id="1121424"/>
    <lineage>
        <taxon>Bacteria</taxon>
        <taxon>Bacillati</taxon>
        <taxon>Bacillota</taxon>
        <taxon>Clostridia</taxon>
        <taxon>Eubacteriales</taxon>
        <taxon>Desulfallaceae</taxon>
        <taxon>Desulfotruncus</taxon>
    </lineage>
</organism>
<dbReference type="PANTHER" id="PTHR43266">
    <property type="entry name" value="MACROLIDE-EFFLUX PROTEIN"/>
    <property type="match status" value="1"/>
</dbReference>
<protein>
    <submittedName>
        <fullName evidence="9">MFS transporter, DHA3 family, macrolide efflux protein</fullName>
    </submittedName>
</protein>
<feature type="transmembrane region" description="Helical" evidence="7">
    <location>
        <begin position="273"/>
        <end position="292"/>
    </location>
</feature>
<feature type="transmembrane region" description="Helical" evidence="7">
    <location>
        <begin position="85"/>
        <end position="107"/>
    </location>
</feature>
<evidence type="ECO:0000259" key="8">
    <source>
        <dbReference type="PROSITE" id="PS50850"/>
    </source>
</evidence>
<feature type="transmembrane region" description="Helical" evidence="7">
    <location>
        <begin position="158"/>
        <end position="175"/>
    </location>
</feature>
<dbReference type="InterPro" id="IPR020846">
    <property type="entry name" value="MFS_dom"/>
</dbReference>
<dbReference type="PANTHER" id="PTHR43266:SF10">
    <property type="entry name" value="BACILYSIN EXPORTER BACE-RELATED"/>
    <property type="match status" value="1"/>
</dbReference>
<dbReference type="STRING" id="341036.SAMN05660649_04565"/>
<name>A0A1I2YQH3_9FIRM</name>
<feature type="transmembrane region" description="Helical" evidence="7">
    <location>
        <begin position="54"/>
        <end position="78"/>
    </location>
</feature>
<dbReference type="InterPro" id="IPR036259">
    <property type="entry name" value="MFS_trans_sf"/>
</dbReference>
<evidence type="ECO:0000256" key="5">
    <source>
        <dbReference type="ARBA" id="ARBA00022989"/>
    </source>
</evidence>
<feature type="domain" description="Major facilitator superfamily (MFS) profile" evidence="8">
    <location>
        <begin position="1"/>
        <end position="203"/>
    </location>
</feature>
<dbReference type="Proteomes" id="UP000199337">
    <property type="component" value="Unassembled WGS sequence"/>
</dbReference>